<dbReference type="Gene3D" id="3.20.20.80">
    <property type="entry name" value="Glycosidases"/>
    <property type="match status" value="1"/>
</dbReference>
<dbReference type="RefSeq" id="WP_197530709.1">
    <property type="nucleotide sequence ID" value="NZ_SJPS01000004.1"/>
</dbReference>
<reference evidence="1 2" key="1">
    <citation type="submission" date="2019-02" db="EMBL/GenBank/DDBJ databases">
        <title>Deep-cultivation of Planctomycetes and their phenomic and genomic characterization uncovers novel biology.</title>
        <authorList>
            <person name="Wiegand S."/>
            <person name="Jogler M."/>
            <person name="Boedeker C."/>
            <person name="Pinto D."/>
            <person name="Vollmers J."/>
            <person name="Rivas-Marin E."/>
            <person name="Kohn T."/>
            <person name="Peeters S.H."/>
            <person name="Heuer A."/>
            <person name="Rast P."/>
            <person name="Oberbeckmann S."/>
            <person name="Bunk B."/>
            <person name="Jeske O."/>
            <person name="Meyerdierks A."/>
            <person name="Storesund J.E."/>
            <person name="Kallscheuer N."/>
            <person name="Luecker S."/>
            <person name="Lage O.M."/>
            <person name="Pohl T."/>
            <person name="Merkel B.J."/>
            <person name="Hornburger P."/>
            <person name="Mueller R.-W."/>
            <person name="Bruemmer F."/>
            <person name="Labrenz M."/>
            <person name="Spormann A.M."/>
            <person name="Op Den Camp H."/>
            <person name="Overmann J."/>
            <person name="Amann R."/>
            <person name="Jetten M.S.M."/>
            <person name="Mascher T."/>
            <person name="Medema M.H."/>
            <person name="Devos D.P."/>
            <person name="Kaster A.-K."/>
            <person name="Ovreas L."/>
            <person name="Rohde M."/>
            <person name="Galperin M.Y."/>
            <person name="Jogler C."/>
        </authorList>
    </citation>
    <scope>NUCLEOTIDE SEQUENCE [LARGE SCALE GENOMIC DNA]</scope>
    <source>
        <strain evidence="1 2">Pla144</strain>
    </source>
</reference>
<sequence>MTNDDTPTGDFMSISLMPSFTLGVVVYLTISTHLAAWAEESLPVGSHPKALEASHFPDRLHAFVWRNWQLIDPTRMAQTVGTSSKNIEAIANSMGLPVPVSTSSTMRERGYITLIRRNWHLLPYDQLLNLLEIKPEELAHNLREDDFLYLKLGSLKPKCEPLQYQEPNEAAQLRASEIKQLVQKQFGDLSETATEPRFHFVETLSSMEGTSEYGNHTSIDRNDPLRMVYSYFGPFGDPLIDPNIDPIPDGMLARLAEVGVNGLWMHVILRQLAPGGADFPEFGNGHQQRLHTLKRLVKQAKKYGIGIYLYVNEPRAMPSAFFDNRPEIAGIRQGDFLTLCTSNPRVRKWLSDSLAHVFGEVPDLAGVFTITASENLTNCASAGGQADCVRCRRRSQADIVAEVNAAVEEGVHRGNPNARVIVWDWGWNGHGDATDTIAKLPENVEFMSVSEWALPIERGGIRSHVGEYSMSAVGPGPRAKRHWALAKQRGLKTVAKVQFNNTWELSAIPFLPVLDLIAEHCENLADADVDGTMLSWTLGGYPSPNLQVAHRFATLPGANQETVLNTIAAERYGAKAAPHARKAWTAFSDGFRRFPYCGSVLYFGPQQMGPSNLLYEKPTGYASTMVGIPYDDLEGWRGLYPPTVFAEQFEKVAQGWAGGLLHFQRAVDATPSEHRKTAASDLSVARAAYLHFASIANQVRFVMARDALSQPNVSDEQRLQLRRRVQQIIKSEITLARDLYVVASQDSRIGYEASNHYFYLPQDLVEKVINCELLKRKFSE</sequence>
<evidence type="ECO:0000313" key="1">
    <source>
        <dbReference type="EMBL" id="TWU25915.1"/>
    </source>
</evidence>
<dbReference type="InterPro" id="IPR017853">
    <property type="entry name" value="GH"/>
</dbReference>
<keyword evidence="2" id="KW-1185">Reference proteome</keyword>
<dbReference type="EMBL" id="SJPS01000004">
    <property type="protein sequence ID" value="TWU25915.1"/>
    <property type="molecule type" value="Genomic_DNA"/>
</dbReference>
<evidence type="ECO:0000313" key="2">
    <source>
        <dbReference type="Proteomes" id="UP000318437"/>
    </source>
</evidence>
<protein>
    <submittedName>
        <fullName evidence="1">Uncharacterized protein</fullName>
    </submittedName>
</protein>
<organism evidence="1 2">
    <name type="scientific">Bythopirellula polymerisocia</name>
    <dbReference type="NCBI Taxonomy" id="2528003"/>
    <lineage>
        <taxon>Bacteria</taxon>
        <taxon>Pseudomonadati</taxon>
        <taxon>Planctomycetota</taxon>
        <taxon>Planctomycetia</taxon>
        <taxon>Pirellulales</taxon>
        <taxon>Lacipirellulaceae</taxon>
        <taxon>Bythopirellula</taxon>
    </lineage>
</organism>
<accession>A0A5C6CPG1</accession>
<name>A0A5C6CPG1_9BACT</name>
<dbReference type="Proteomes" id="UP000318437">
    <property type="component" value="Unassembled WGS sequence"/>
</dbReference>
<dbReference type="SUPFAM" id="SSF51445">
    <property type="entry name" value="(Trans)glycosidases"/>
    <property type="match status" value="1"/>
</dbReference>
<comment type="caution">
    <text evidence="1">The sequence shown here is derived from an EMBL/GenBank/DDBJ whole genome shotgun (WGS) entry which is preliminary data.</text>
</comment>
<gene>
    <name evidence="1" type="ORF">Pla144_31290</name>
</gene>
<proteinExistence type="predicted"/>
<dbReference type="AlphaFoldDB" id="A0A5C6CPG1"/>